<keyword evidence="3" id="KW-1185">Reference proteome</keyword>
<dbReference type="SUPFAM" id="SSF54427">
    <property type="entry name" value="NTF2-like"/>
    <property type="match status" value="1"/>
</dbReference>
<evidence type="ECO:0000313" key="2">
    <source>
        <dbReference type="EMBL" id="KAL2038292.1"/>
    </source>
</evidence>
<proteinExistence type="predicted"/>
<evidence type="ECO:0000259" key="1">
    <source>
        <dbReference type="Pfam" id="PF13577"/>
    </source>
</evidence>
<dbReference type="Pfam" id="PF13577">
    <property type="entry name" value="SnoaL_4"/>
    <property type="match status" value="1"/>
</dbReference>
<comment type="caution">
    <text evidence="2">The sequence shown here is derived from an EMBL/GenBank/DDBJ whole genome shotgun (WGS) entry which is preliminary data.</text>
</comment>
<gene>
    <name evidence="2" type="ORF">N7G274_008941</name>
</gene>
<dbReference type="InterPro" id="IPR032710">
    <property type="entry name" value="NTF2-like_dom_sf"/>
</dbReference>
<dbReference type="EMBL" id="JBEFKJ010000033">
    <property type="protein sequence ID" value="KAL2038292.1"/>
    <property type="molecule type" value="Genomic_DNA"/>
</dbReference>
<organism evidence="2 3">
    <name type="scientific">Stereocaulon virgatum</name>
    <dbReference type="NCBI Taxonomy" id="373712"/>
    <lineage>
        <taxon>Eukaryota</taxon>
        <taxon>Fungi</taxon>
        <taxon>Dikarya</taxon>
        <taxon>Ascomycota</taxon>
        <taxon>Pezizomycotina</taxon>
        <taxon>Lecanoromycetes</taxon>
        <taxon>OSLEUM clade</taxon>
        <taxon>Lecanoromycetidae</taxon>
        <taxon>Lecanorales</taxon>
        <taxon>Lecanorineae</taxon>
        <taxon>Stereocaulaceae</taxon>
        <taxon>Stereocaulon</taxon>
    </lineage>
</organism>
<feature type="domain" description="SnoaL-like" evidence="1">
    <location>
        <begin position="3"/>
        <end position="101"/>
    </location>
</feature>
<accession>A0ABR3ZX82</accession>
<dbReference type="Gene3D" id="3.10.450.50">
    <property type="match status" value="1"/>
</dbReference>
<dbReference type="Proteomes" id="UP001590950">
    <property type="component" value="Unassembled WGS sequence"/>
</dbReference>
<sequence length="119" mass="12836">MLSKVFAPNASANYTGYLSDLNGLSAIQTGLAASVAGVYSQHLLGTTVINIHGDRDHANSTTYFQASLFGIPYFVGSVVYLYGYYADNVERATEGWRISKRQLVFQGPGYVGNLSLVGM</sequence>
<dbReference type="InterPro" id="IPR037401">
    <property type="entry name" value="SnoaL-like"/>
</dbReference>
<protein>
    <recommendedName>
        <fullName evidence="1">SnoaL-like domain-containing protein</fullName>
    </recommendedName>
</protein>
<name>A0ABR3ZX82_9LECA</name>
<reference evidence="2 3" key="1">
    <citation type="submission" date="2024-09" db="EMBL/GenBank/DDBJ databases">
        <title>Rethinking Asexuality: The Enigmatic Case of Functional Sexual Genes in Lepraria (Stereocaulaceae).</title>
        <authorList>
            <person name="Doellman M."/>
            <person name="Sun Y."/>
            <person name="Barcenas-Pena A."/>
            <person name="Lumbsch H.T."/>
            <person name="Grewe F."/>
        </authorList>
    </citation>
    <scope>NUCLEOTIDE SEQUENCE [LARGE SCALE GENOMIC DNA]</scope>
    <source>
        <strain evidence="2 3">Mercado 3170</strain>
    </source>
</reference>
<evidence type="ECO:0000313" key="3">
    <source>
        <dbReference type="Proteomes" id="UP001590950"/>
    </source>
</evidence>